<dbReference type="PANTHER" id="PTHR10566:SF113">
    <property type="entry name" value="PROTEIN ACTIVITY OF BC1 COMPLEX KINASE 7, CHLOROPLASTIC"/>
    <property type="match status" value="1"/>
</dbReference>
<dbReference type="CDD" id="cd05121">
    <property type="entry name" value="ABC1_ADCK3-like"/>
    <property type="match status" value="1"/>
</dbReference>
<proteinExistence type="inferred from homology"/>
<evidence type="ECO:0000313" key="5">
    <source>
        <dbReference type="Proteomes" id="UP000622653"/>
    </source>
</evidence>
<dbReference type="Pfam" id="PF03109">
    <property type="entry name" value="ABC1"/>
    <property type="match status" value="1"/>
</dbReference>
<feature type="transmembrane region" description="Helical" evidence="2">
    <location>
        <begin position="612"/>
        <end position="630"/>
    </location>
</feature>
<evidence type="ECO:0000313" key="4">
    <source>
        <dbReference type="EMBL" id="MBF4501570.1"/>
    </source>
</evidence>
<keyword evidence="2" id="KW-0812">Transmembrane</keyword>
<dbReference type="InterPro" id="IPR011009">
    <property type="entry name" value="Kinase-like_dom_sf"/>
</dbReference>
<dbReference type="GO" id="GO:0004672">
    <property type="term" value="F:protein kinase activity"/>
    <property type="evidence" value="ECO:0007669"/>
    <property type="project" value="InterPro"/>
</dbReference>
<dbReference type="PROSITE" id="PS50011">
    <property type="entry name" value="PROTEIN_KINASE_DOM"/>
    <property type="match status" value="1"/>
</dbReference>
<name>A0A8J7GCG0_9BACL</name>
<dbReference type="InterPro" id="IPR050154">
    <property type="entry name" value="UbiB_kinase"/>
</dbReference>
<sequence>MLYAIILFVLFSFISYRLIGNYDARGKVLISSIFSLVFSSAAYYTFHIKRMPPTQHIIQFDHYTFLYFITLIIVSMGFSLILEMMSDSGRTVRRERSSNPFTRVKIFFRTQFRYLHLMRLVMRNGLFKSPLHLNAESRNQHIGASLRKTLEQAGGVFVKFGQFLSTRTDLFSPIFIEEMAHLQENVRSLPGSEVRKIIEAQLKRPIDEIFQTFDEEPLAAASIAQVHRATLHTGEQVVVKVLRPELKEQMEVDVTILDTFAHLLESRMPWAQSVNITSIAEGFIDNLYEEVDLSIELSNIVQMRKMMDDVVYIPKVYPDYCTSEILVVEFLDGVSLSKSAQYPVEKRRQLASDIFEEMLAQIFDRGVFHGDPHPGNIYILKDGTPAFLDFGSVGKLSAMQRRGFTWLLIGITRQNPESMAIGVERLVENGDQINLKQLEQALSQFLVVHSFDGDILEDMGTDLFEMMGDFGLQFHPNVAMAFRSLITLQGSLQETDPTFNLSEVMKTFLKSQLTMEKGKEVLEQTIEDELLNTLPRLRAFPRRIDRVLRQAENGDFTIQMGIFSHKENKQFANEVLNLVFLSFAGISFGILSLGALFLAQNEIQEGYSFLNIFGYSGLGLSVIMLIRVAIQSMYRTKK</sequence>
<feature type="domain" description="Protein kinase" evidence="3">
    <location>
        <begin position="212"/>
        <end position="531"/>
    </location>
</feature>
<reference evidence="4" key="1">
    <citation type="submission" date="2020-11" db="EMBL/GenBank/DDBJ databases">
        <title>Multidrug resistant novel bacterium Savagea serpentis sp. nov., isolated from the scats of a vine snake (Ahaetulla nasuta).</title>
        <authorList>
            <person name="Venkata Ramana V."/>
            <person name="Vikas Patil S."/>
            <person name="Yogita Lugani V."/>
        </authorList>
    </citation>
    <scope>NUCLEOTIDE SEQUENCE</scope>
    <source>
        <strain evidence="4">SN6</strain>
    </source>
</reference>
<keyword evidence="4" id="KW-0418">Kinase</keyword>
<organism evidence="4 5">
    <name type="scientific">Savagea serpentis</name>
    <dbReference type="NCBI Taxonomy" id="2785297"/>
    <lineage>
        <taxon>Bacteria</taxon>
        <taxon>Bacillati</taxon>
        <taxon>Bacillota</taxon>
        <taxon>Bacilli</taxon>
        <taxon>Bacillales</taxon>
        <taxon>Caryophanaceae</taxon>
        <taxon>Savagea</taxon>
    </lineage>
</organism>
<dbReference type="Gene3D" id="1.10.510.10">
    <property type="entry name" value="Transferase(Phosphotransferase) domain 1"/>
    <property type="match status" value="1"/>
</dbReference>
<dbReference type="PANTHER" id="PTHR10566">
    <property type="entry name" value="CHAPERONE-ACTIVITY OF BC1 COMPLEX CABC1 -RELATED"/>
    <property type="match status" value="1"/>
</dbReference>
<keyword evidence="2" id="KW-1133">Transmembrane helix</keyword>
<dbReference type="AlphaFoldDB" id="A0A8J7GCG0"/>
<accession>A0A8J7GCG0</accession>
<keyword evidence="2" id="KW-0472">Membrane</keyword>
<dbReference type="RefSeq" id="WP_194563048.1">
    <property type="nucleotide sequence ID" value="NZ_JADKPV010000004.1"/>
</dbReference>
<dbReference type="GO" id="GO:0005524">
    <property type="term" value="F:ATP binding"/>
    <property type="evidence" value="ECO:0007669"/>
    <property type="project" value="InterPro"/>
</dbReference>
<feature type="transmembrane region" description="Helical" evidence="2">
    <location>
        <begin position="66"/>
        <end position="86"/>
    </location>
</feature>
<evidence type="ECO:0000256" key="2">
    <source>
        <dbReference type="SAM" id="Phobius"/>
    </source>
</evidence>
<dbReference type="SUPFAM" id="SSF56112">
    <property type="entry name" value="Protein kinase-like (PK-like)"/>
    <property type="match status" value="1"/>
</dbReference>
<evidence type="ECO:0000256" key="1">
    <source>
        <dbReference type="ARBA" id="ARBA00009670"/>
    </source>
</evidence>
<dbReference type="InterPro" id="IPR004147">
    <property type="entry name" value="ABC1_dom"/>
</dbReference>
<comment type="caution">
    <text evidence="4">The sequence shown here is derived from an EMBL/GenBank/DDBJ whole genome shotgun (WGS) entry which is preliminary data.</text>
</comment>
<evidence type="ECO:0000259" key="3">
    <source>
        <dbReference type="PROSITE" id="PS50011"/>
    </source>
</evidence>
<gene>
    <name evidence="4" type="ORF">IRY55_09355</name>
</gene>
<dbReference type="InterPro" id="IPR000719">
    <property type="entry name" value="Prot_kinase_dom"/>
</dbReference>
<keyword evidence="5" id="KW-1185">Reference proteome</keyword>
<feature type="transmembrane region" description="Helical" evidence="2">
    <location>
        <begin position="575"/>
        <end position="600"/>
    </location>
</feature>
<dbReference type="EMBL" id="JADKPV010000004">
    <property type="protein sequence ID" value="MBF4501570.1"/>
    <property type="molecule type" value="Genomic_DNA"/>
</dbReference>
<protein>
    <submittedName>
        <fullName evidence="4">AarF/ABC1/UbiB kinase family protein</fullName>
    </submittedName>
</protein>
<comment type="similarity">
    <text evidence="1">Belongs to the protein kinase superfamily. ADCK protein kinase family.</text>
</comment>
<feature type="transmembrane region" description="Helical" evidence="2">
    <location>
        <begin position="6"/>
        <end position="22"/>
    </location>
</feature>
<keyword evidence="4" id="KW-0808">Transferase</keyword>
<dbReference type="Proteomes" id="UP000622653">
    <property type="component" value="Unassembled WGS sequence"/>
</dbReference>
<feature type="transmembrane region" description="Helical" evidence="2">
    <location>
        <begin position="29"/>
        <end position="46"/>
    </location>
</feature>